<dbReference type="GeneTree" id="ENSGT01150000286943"/>
<keyword evidence="3" id="KW-1185">Reference proteome</keyword>
<evidence type="ECO:0000313" key="2">
    <source>
        <dbReference type="Ensembl" id="ENSCJAP00000091407.1"/>
    </source>
</evidence>
<dbReference type="OMA" id="HTVNSIC"/>
<evidence type="ECO:0000313" key="3">
    <source>
        <dbReference type="Proteomes" id="UP000008225"/>
    </source>
</evidence>
<keyword evidence="1" id="KW-0812">Transmembrane</keyword>
<dbReference type="PANTHER" id="PTHR12138:SF133">
    <property type="entry name" value="SECRETED PROTEIN"/>
    <property type="match status" value="1"/>
</dbReference>
<protein>
    <submittedName>
        <fullName evidence="2">Uncharacterized protein</fullName>
    </submittedName>
</protein>
<feature type="transmembrane region" description="Helical" evidence="1">
    <location>
        <begin position="76"/>
        <end position="96"/>
    </location>
</feature>
<sequence>SQSVGGAVFLSGVSRGESVFLIFFIYFFFETESCSVTRLECSGTISAHCNLCLLGSSDSCASASRVAGTTGVCHHAWLIFLLFLVQTGVSSCWSGWSRSLDLMIHPPWPPKVLELKA</sequence>
<dbReference type="Ensembl" id="ENSCJAT00000118620.1">
    <property type="protein sequence ID" value="ENSCJAP00000091407.1"/>
    <property type="gene ID" value="ENSCJAG00000084127.1"/>
</dbReference>
<accession>A0A8I3WVD5</accession>
<name>A0A8I3WVD5_CALJA</name>
<dbReference type="Proteomes" id="UP000008225">
    <property type="component" value="Chromosome 1"/>
</dbReference>
<keyword evidence="1" id="KW-1133">Transmembrane helix</keyword>
<feature type="transmembrane region" description="Helical" evidence="1">
    <location>
        <begin position="7"/>
        <end position="29"/>
    </location>
</feature>
<reference evidence="2" key="3">
    <citation type="submission" date="2025-09" db="UniProtKB">
        <authorList>
            <consortium name="Ensembl"/>
        </authorList>
    </citation>
    <scope>IDENTIFICATION</scope>
</reference>
<evidence type="ECO:0000256" key="1">
    <source>
        <dbReference type="SAM" id="Phobius"/>
    </source>
</evidence>
<keyword evidence="1" id="KW-0472">Membrane</keyword>
<dbReference type="AlphaFoldDB" id="A0A8I3WVD5"/>
<reference evidence="2 3" key="1">
    <citation type="submission" date="2009-03" db="EMBL/GenBank/DDBJ databases">
        <authorList>
            <person name="Warren W."/>
            <person name="Ye L."/>
            <person name="Minx P."/>
            <person name="Worley K."/>
            <person name="Gibbs R."/>
            <person name="Wilson R.K."/>
        </authorList>
    </citation>
    <scope>NUCLEOTIDE SEQUENCE [LARGE SCALE GENOMIC DNA]</scope>
</reference>
<organism evidence="2 3">
    <name type="scientific">Callithrix jacchus</name>
    <name type="common">White-tufted-ear marmoset</name>
    <name type="synonym">Simia Jacchus</name>
    <dbReference type="NCBI Taxonomy" id="9483"/>
    <lineage>
        <taxon>Eukaryota</taxon>
        <taxon>Metazoa</taxon>
        <taxon>Chordata</taxon>
        <taxon>Craniata</taxon>
        <taxon>Vertebrata</taxon>
        <taxon>Euteleostomi</taxon>
        <taxon>Mammalia</taxon>
        <taxon>Eutheria</taxon>
        <taxon>Euarchontoglires</taxon>
        <taxon>Primates</taxon>
        <taxon>Haplorrhini</taxon>
        <taxon>Platyrrhini</taxon>
        <taxon>Cebidae</taxon>
        <taxon>Callitrichinae</taxon>
        <taxon>Callithrix</taxon>
        <taxon>Callithrix</taxon>
    </lineage>
</organism>
<proteinExistence type="predicted"/>
<dbReference type="PANTHER" id="PTHR12138">
    <property type="entry name" value="PRIMATE-EXPANDED PROTEIN FAMILY"/>
    <property type="match status" value="1"/>
</dbReference>
<reference evidence="2" key="2">
    <citation type="submission" date="2025-08" db="UniProtKB">
        <authorList>
            <consortium name="Ensembl"/>
        </authorList>
    </citation>
    <scope>IDENTIFICATION</scope>
</reference>